<dbReference type="SUPFAM" id="SSF143011">
    <property type="entry name" value="RelE-like"/>
    <property type="match status" value="1"/>
</dbReference>
<dbReference type="Proteomes" id="UP000177171">
    <property type="component" value="Unassembled WGS sequence"/>
</dbReference>
<keyword evidence="2" id="KW-1277">Toxin-antitoxin system</keyword>
<dbReference type="InterPro" id="IPR035093">
    <property type="entry name" value="RelE/ParE_toxin_dom_sf"/>
</dbReference>
<evidence type="ECO:0000256" key="1">
    <source>
        <dbReference type="ARBA" id="ARBA00006226"/>
    </source>
</evidence>
<dbReference type="PANTHER" id="PTHR35601:SF1">
    <property type="entry name" value="TOXIN RELE"/>
    <property type="match status" value="1"/>
</dbReference>
<dbReference type="EMBL" id="MHQY01000016">
    <property type="protein sequence ID" value="OHA13849.1"/>
    <property type="molecule type" value="Genomic_DNA"/>
</dbReference>
<dbReference type="Gene3D" id="3.30.2310.20">
    <property type="entry name" value="RelE-like"/>
    <property type="match status" value="1"/>
</dbReference>
<dbReference type="PANTHER" id="PTHR35601">
    <property type="entry name" value="TOXIN RELE"/>
    <property type="match status" value="1"/>
</dbReference>
<organism evidence="3 4">
    <name type="scientific">Candidatus Sungbacteria bacterium RIFCSPLOWO2_12_FULL_41_11</name>
    <dbReference type="NCBI Taxonomy" id="1802286"/>
    <lineage>
        <taxon>Bacteria</taxon>
        <taxon>Candidatus Sungiibacteriota</taxon>
    </lineage>
</organism>
<evidence type="ECO:0000256" key="2">
    <source>
        <dbReference type="ARBA" id="ARBA00022649"/>
    </source>
</evidence>
<protein>
    <recommendedName>
        <fullName evidence="5">Plasmid stabilization protein</fullName>
    </recommendedName>
</protein>
<comment type="caution">
    <text evidence="3">The sequence shown here is derived from an EMBL/GenBank/DDBJ whole genome shotgun (WGS) entry which is preliminary data.</text>
</comment>
<accession>A0A1G2LSK8</accession>
<evidence type="ECO:0008006" key="5">
    <source>
        <dbReference type="Google" id="ProtNLM"/>
    </source>
</evidence>
<dbReference type="InterPro" id="IPR007712">
    <property type="entry name" value="RelE/ParE_toxin"/>
</dbReference>
<dbReference type="AlphaFoldDB" id="A0A1G2LSK8"/>
<sequence>MEIFYTYKAAEQLEKLPVTVQKRIIDKMRFYASQENPLKFAEHLKDYREGEYRFRIGDYRLTFDIKENTIYILKIAKRDKVYK</sequence>
<evidence type="ECO:0000313" key="3">
    <source>
        <dbReference type="EMBL" id="OHA13849.1"/>
    </source>
</evidence>
<comment type="similarity">
    <text evidence="1">Belongs to the RelE toxin family.</text>
</comment>
<proteinExistence type="inferred from homology"/>
<evidence type="ECO:0000313" key="4">
    <source>
        <dbReference type="Proteomes" id="UP000177171"/>
    </source>
</evidence>
<reference evidence="3 4" key="1">
    <citation type="journal article" date="2016" name="Nat. Commun.">
        <title>Thousands of microbial genomes shed light on interconnected biogeochemical processes in an aquifer system.</title>
        <authorList>
            <person name="Anantharaman K."/>
            <person name="Brown C.T."/>
            <person name="Hug L.A."/>
            <person name="Sharon I."/>
            <person name="Castelle C.J."/>
            <person name="Probst A.J."/>
            <person name="Thomas B.C."/>
            <person name="Singh A."/>
            <person name="Wilkins M.J."/>
            <person name="Karaoz U."/>
            <person name="Brodie E.L."/>
            <person name="Williams K.H."/>
            <person name="Hubbard S.S."/>
            <person name="Banfield J.F."/>
        </authorList>
    </citation>
    <scope>NUCLEOTIDE SEQUENCE [LARGE SCALE GENOMIC DNA]</scope>
</reference>
<dbReference type="Pfam" id="PF05016">
    <property type="entry name" value="ParE_toxin"/>
    <property type="match status" value="1"/>
</dbReference>
<gene>
    <name evidence="3" type="ORF">A3G49_04560</name>
</gene>
<name>A0A1G2LSK8_9BACT</name>